<evidence type="ECO:0000313" key="2">
    <source>
        <dbReference type="Proteomes" id="UP001237642"/>
    </source>
</evidence>
<reference evidence="1" key="1">
    <citation type="submission" date="2023-02" db="EMBL/GenBank/DDBJ databases">
        <title>Genome of toxic invasive species Heracleum sosnowskyi carries increased number of genes despite the absence of recent whole-genome duplications.</title>
        <authorList>
            <person name="Schelkunov M."/>
            <person name="Shtratnikova V."/>
            <person name="Makarenko M."/>
            <person name="Klepikova A."/>
            <person name="Omelchenko D."/>
            <person name="Novikova G."/>
            <person name="Obukhova E."/>
            <person name="Bogdanov V."/>
            <person name="Penin A."/>
            <person name="Logacheva M."/>
        </authorList>
    </citation>
    <scope>NUCLEOTIDE SEQUENCE</scope>
    <source>
        <strain evidence="1">Hsosn_3</strain>
        <tissue evidence="1">Leaf</tissue>
    </source>
</reference>
<gene>
    <name evidence="1" type="ORF">POM88_007193</name>
</gene>
<comment type="caution">
    <text evidence="1">The sequence shown here is derived from an EMBL/GenBank/DDBJ whole genome shotgun (WGS) entry which is preliminary data.</text>
</comment>
<dbReference type="Proteomes" id="UP001237642">
    <property type="component" value="Unassembled WGS sequence"/>
</dbReference>
<proteinExistence type="predicted"/>
<sequence length="149" mass="17085">MGMGIGYPPYSDLDPNNPFVAPSSPTRFCIILHACEHTHKQVLVLDFCILLRRDEALYVMLMKPRRPRVVVMCPTKDLSEQVCEAKSVIHHAKFRCTNTMVGGGGRLRPQDDSLDVPIDMGLEHHARSFNISRREILSMVTSNMWFWMR</sequence>
<name>A0AAD8J7N8_9APIA</name>
<protein>
    <submittedName>
        <fullName evidence="1">Uncharacterized protein</fullName>
    </submittedName>
</protein>
<reference evidence="1" key="2">
    <citation type="submission" date="2023-05" db="EMBL/GenBank/DDBJ databases">
        <authorList>
            <person name="Schelkunov M.I."/>
        </authorList>
    </citation>
    <scope>NUCLEOTIDE SEQUENCE</scope>
    <source>
        <strain evidence="1">Hsosn_3</strain>
        <tissue evidence="1">Leaf</tissue>
    </source>
</reference>
<organism evidence="1 2">
    <name type="scientific">Heracleum sosnowskyi</name>
    <dbReference type="NCBI Taxonomy" id="360622"/>
    <lineage>
        <taxon>Eukaryota</taxon>
        <taxon>Viridiplantae</taxon>
        <taxon>Streptophyta</taxon>
        <taxon>Embryophyta</taxon>
        <taxon>Tracheophyta</taxon>
        <taxon>Spermatophyta</taxon>
        <taxon>Magnoliopsida</taxon>
        <taxon>eudicotyledons</taxon>
        <taxon>Gunneridae</taxon>
        <taxon>Pentapetalae</taxon>
        <taxon>asterids</taxon>
        <taxon>campanulids</taxon>
        <taxon>Apiales</taxon>
        <taxon>Apiaceae</taxon>
        <taxon>Apioideae</taxon>
        <taxon>apioid superclade</taxon>
        <taxon>Tordylieae</taxon>
        <taxon>Tordyliinae</taxon>
        <taxon>Heracleum</taxon>
    </lineage>
</organism>
<dbReference type="EMBL" id="JAUIZM010000002">
    <property type="protein sequence ID" value="KAK1397330.1"/>
    <property type="molecule type" value="Genomic_DNA"/>
</dbReference>
<dbReference type="AlphaFoldDB" id="A0AAD8J7N8"/>
<accession>A0AAD8J7N8</accession>
<keyword evidence="2" id="KW-1185">Reference proteome</keyword>
<evidence type="ECO:0000313" key="1">
    <source>
        <dbReference type="EMBL" id="KAK1397330.1"/>
    </source>
</evidence>